<dbReference type="EMBL" id="CP050855">
    <property type="protein sequence ID" value="QLH62036.1"/>
    <property type="molecule type" value="Genomic_DNA"/>
</dbReference>
<proteinExistence type="predicted"/>
<dbReference type="RefSeq" id="WP_052447640.1">
    <property type="nucleotide sequence ID" value="NZ_CP050855.1"/>
</dbReference>
<evidence type="ECO:0000313" key="2">
    <source>
        <dbReference type="Proteomes" id="UP000042738"/>
    </source>
</evidence>
<dbReference type="Proteomes" id="UP000042738">
    <property type="component" value="Chromosome"/>
</dbReference>
<dbReference type="GeneID" id="93735391"/>
<reference evidence="1 2" key="1">
    <citation type="journal article" date="2014" name="Genome Announc.">
        <title>Whole-Genome Sequence of Serratia symbiotica Strain CWBI-2.3T, a Free-Living Symbiont of the Black Bean Aphid Aphis fabae.</title>
        <authorList>
            <person name="Foray V."/>
            <person name="Grigorescu A.S."/>
            <person name="Sabri A."/>
            <person name="Haubruge E."/>
            <person name="Lognay G."/>
            <person name="Francis F."/>
            <person name="Fauconnier M.L."/>
            <person name="Hance T."/>
            <person name="Thonart P."/>
        </authorList>
    </citation>
    <scope>NUCLEOTIDE SEQUENCE [LARGE SCALE GENOMIC DNA]</scope>
    <source>
        <strain evidence="1">CWBI-2.3</strain>
    </source>
</reference>
<evidence type="ECO:0000313" key="1">
    <source>
        <dbReference type="EMBL" id="QLH62036.1"/>
    </source>
</evidence>
<name>A0A068YXE5_9GAMM</name>
<gene>
    <name evidence="1" type="ORF">SYMBAF_02480</name>
</gene>
<protein>
    <recommendedName>
        <fullName evidence="3">Phage tail protein</fullName>
    </recommendedName>
</protein>
<sequence length="281" mass="30323">MKDIISPVNTEDGLFHDGDPSTGIEGTAVSAKWLNPVQGAIIGNQQELASVLKEAGIKIDPSKQDQLLAAIKKITGTATEGYVKRSEFGIGGNTPIISSSGTLDIMKSSQTGKYAVSQGSTDMPSTTVSYELDWSSINFGRDGVLIARALIEKGSVYNKTYRNSLRNGIWQGWIMLYDEANKPLASDLDVYTKSEANNDAQSRANNAQKNAIDWANSNCVRGVRFGALETTVIQTNPGGYRDQVGYVITQVSNEDNDPIPDVAGRRTLQILIGSSWRVIGS</sequence>
<evidence type="ECO:0008006" key="3">
    <source>
        <dbReference type="Google" id="ProtNLM"/>
    </source>
</evidence>
<organism evidence="1 2">
    <name type="scientific">Serratia symbiotica</name>
    <dbReference type="NCBI Taxonomy" id="138074"/>
    <lineage>
        <taxon>Bacteria</taxon>
        <taxon>Pseudomonadati</taxon>
        <taxon>Pseudomonadota</taxon>
        <taxon>Gammaproteobacteria</taxon>
        <taxon>Enterobacterales</taxon>
        <taxon>Yersiniaceae</taxon>
        <taxon>Serratia</taxon>
    </lineage>
</organism>
<accession>A0A068YXE5</accession>
<dbReference type="STRING" id="138074.SYMBAF_100376"/>
<dbReference type="AlphaFoldDB" id="A0A068YXE5"/>